<organism evidence="1 2">
    <name type="scientific">Niabella digestorum</name>
    <dbReference type="NCBI Taxonomy" id="3117701"/>
    <lineage>
        <taxon>Bacteria</taxon>
        <taxon>Pseudomonadati</taxon>
        <taxon>Bacteroidota</taxon>
        <taxon>Chitinophagia</taxon>
        <taxon>Chitinophagales</taxon>
        <taxon>Chitinophagaceae</taxon>
        <taxon>Niabella</taxon>
    </lineage>
</organism>
<evidence type="ECO:0008006" key="3">
    <source>
        <dbReference type="Google" id="ProtNLM"/>
    </source>
</evidence>
<proteinExistence type="predicted"/>
<comment type="caution">
    <text evidence="1">The sequence shown here is derived from an EMBL/GenBank/DDBJ whole genome shotgun (WGS) entry which is preliminary data.</text>
</comment>
<evidence type="ECO:0000313" key="1">
    <source>
        <dbReference type="EMBL" id="MEE6185776.1"/>
    </source>
</evidence>
<name>A0ABU7RCW5_9BACT</name>
<evidence type="ECO:0000313" key="2">
    <source>
        <dbReference type="Proteomes" id="UP001357452"/>
    </source>
</evidence>
<accession>A0ABU7RCW5</accession>
<reference evidence="1 2" key="1">
    <citation type="submission" date="2024-01" db="EMBL/GenBank/DDBJ databases">
        <title>Niabella digestum sp. nov., isolated from waste digestion system.</title>
        <authorList>
            <person name="Zhang L."/>
        </authorList>
    </citation>
    <scope>NUCLEOTIDE SEQUENCE [LARGE SCALE GENOMIC DNA]</scope>
    <source>
        <strain evidence="1 2">A18</strain>
    </source>
</reference>
<sequence>MKSSIQLINLLFIICIFQQQMHGQSSSNKVRKDVLDRHNAINENFKLLNPAEKTDISKPFKISGYGLPGATVEVQVRPISKGGDSGPVLVSGGVNTREPQYFTATVDANGAWSLPKAVSVSFKKNATDRRIHVIAGQYKGALKMQQPVVREIKLDNAFKVVTGTINTPLKITSHKDGDRAVGPIQILGTGQPGLKIQVSLYAYASVTRKKSDWEKFHNLIITPSTLEKAQIKQRHYQTYHVTIDQNGKWYIPVFQHFGHTDWMKNAFIPFAWLVIAQSEDPNYRNGHSISIKLRSE</sequence>
<dbReference type="RefSeq" id="WP_330973184.1">
    <property type="nucleotide sequence ID" value="NZ_JAZGLY010000001.1"/>
</dbReference>
<keyword evidence="2" id="KW-1185">Reference proteome</keyword>
<dbReference type="Proteomes" id="UP001357452">
    <property type="component" value="Unassembled WGS sequence"/>
</dbReference>
<dbReference type="EMBL" id="JAZGLY010000001">
    <property type="protein sequence ID" value="MEE6185776.1"/>
    <property type="molecule type" value="Genomic_DNA"/>
</dbReference>
<gene>
    <name evidence="1" type="ORF">V2H41_00685</name>
</gene>
<protein>
    <recommendedName>
        <fullName evidence="3">DUF4198 domain-containing protein</fullName>
    </recommendedName>
</protein>